<evidence type="ECO:0000313" key="1">
    <source>
        <dbReference type="EMBL" id="MCE2055876.1"/>
    </source>
</evidence>
<dbReference type="Proteomes" id="UP000823775">
    <property type="component" value="Unassembled WGS sequence"/>
</dbReference>
<protein>
    <submittedName>
        <fullName evidence="1">Uncharacterized protein</fullName>
    </submittedName>
</protein>
<evidence type="ECO:0000313" key="2">
    <source>
        <dbReference type="Proteomes" id="UP000823775"/>
    </source>
</evidence>
<gene>
    <name evidence="1" type="ORF">HAX54_043628</name>
</gene>
<accession>A0ABS8W4S1</accession>
<keyword evidence="2" id="KW-1185">Reference proteome</keyword>
<organism evidence="1 2">
    <name type="scientific">Datura stramonium</name>
    <name type="common">Jimsonweed</name>
    <name type="synonym">Common thornapple</name>
    <dbReference type="NCBI Taxonomy" id="4076"/>
    <lineage>
        <taxon>Eukaryota</taxon>
        <taxon>Viridiplantae</taxon>
        <taxon>Streptophyta</taxon>
        <taxon>Embryophyta</taxon>
        <taxon>Tracheophyta</taxon>
        <taxon>Spermatophyta</taxon>
        <taxon>Magnoliopsida</taxon>
        <taxon>eudicotyledons</taxon>
        <taxon>Gunneridae</taxon>
        <taxon>Pentapetalae</taxon>
        <taxon>asterids</taxon>
        <taxon>lamiids</taxon>
        <taxon>Solanales</taxon>
        <taxon>Solanaceae</taxon>
        <taxon>Solanoideae</taxon>
        <taxon>Datureae</taxon>
        <taxon>Datura</taxon>
    </lineage>
</organism>
<name>A0ABS8W4S1_DATST</name>
<comment type="caution">
    <text evidence="1">The sequence shown here is derived from an EMBL/GenBank/DDBJ whole genome shotgun (WGS) entry which is preliminary data.</text>
</comment>
<proteinExistence type="predicted"/>
<dbReference type="EMBL" id="JACEIK010006546">
    <property type="protein sequence ID" value="MCE2055876.1"/>
    <property type="molecule type" value="Genomic_DNA"/>
</dbReference>
<reference evidence="1 2" key="1">
    <citation type="journal article" date="2021" name="BMC Genomics">
        <title>Datura genome reveals duplications of psychoactive alkaloid biosynthetic genes and high mutation rate following tissue culture.</title>
        <authorList>
            <person name="Rajewski A."/>
            <person name="Carter-House D."/>
            <person name="Stajich J."/>
            <person name="Litt A."/>
        </authorList>
    </citation>
    <scope>NUCLEOTIDE SEQUENCE [LARGE SCALE GENOMIC DNA]</scope>
    <source>
        <strain evidence="1">AR-01</strain>
    </source>
</reference>
<sequence length="100" mass="11744">MWKSRLWSDSALGIHNLSHMSESIFFLLLIWQDLGLLYGTPNDFDEWERENMDLDYIHMESSPHQRPIPHMLSLHHALISLLNLNRIDVEGNILHNNLDA</sequence>